<dbReference type="EMBL" id="CAFBPW010000346">
    <property type="protein sequence ID" value="CAB5041767.1"/>
    <property type="molecule type" value="Genomic_DNA"/>
</dbReference>
<dbReference type="EMBL" id="CAEZXS010000180">
    <property type="protein sequence ID" value="CAB4708720.1"/>
    <property type="molecule type" value="Genomic_DNA"/>
</dbReference>
<evidence type="ECO:0000313" key="1">
    <source>
        <dbReference type="EMBL" id="CAB4708720.1"/>
    </source>
</evidence>
<evidence type="ECO:0000313" key="2">
    <source>
        <dbReference type="EMBL" id="CAB5041767.1"/>
    </source>
</evidence>
<reference evidence="2" key="1">
    <citation type="submission" date="2020-05" db="EMBL/GenBank/DDBJ databases">
        <authorList>
            <person name="Chiriac C."/>
            <person name="Salcher M."/>
            <person name="Ghai R."/>
            <person name="Kavagutti S V."/>
        </authorList>
    </citation>
    <scope>NUCLEOTIDE SEQUENCE</scope>
</reference>
<dbReference type="AlphaFoldDB" id="A0A6J7SKK7"/>
<proteinExistence type="predicted"/>
<accession>A0A6J7SKK7</accession>
<protein>
    <submittedName>
        <fullName evidence="2">Unannotated protein</fullName>
    </submittedName>
</protein>
<gene>
    <name evidence="1" type="ORF">UFOPK2582_01315</name>
    <name evidence="2" type="ORF">UFOPK4173_02019</name>
</gene>
<sequence length="67" mass="6929">MSGTGTGIGNISPEPTDEEAAAIVAAVQLGLPTGGGQGDQVTPVSRWRFSGRWWSRPVPARRARPGG</sequence>
<name>A0A6J7SKK7_9ZZZZ</name>
<organism evidence="2">
    <name type="scientific">freshwater metagenome</name>
    <dbReference type="NCBI Taxonomy" id="449393"/>
    <lineage>
        <taxon>unclassified sequences</taxon>
        <taxon>metagenomes</taxon>
        <taxon>ecological metagenomes</taxon>
    </lineage>
</organism>